<keyword evidence="1" id="KW-0732">Signal</keyword>
<protein>
    <recommendedName>
        <fullName evidence="3">DUF3244 domain-containing protein</fullName>
    </recommendedName>
</protein>
<feature type="signal peptide" evidence="1">
    <location>
        <begin position="1"/>
        <end position="22"/>
    </location>
</feature>
<dbReference type="RefSeq" id="WP_138291063.1">
    <property type="nucleotide sequence ID" value="NZ_BAABZC010000001.1"/>
</dbReference>
<evidence type="ECO:0000256" key="1">
    <source>
        <dbReference type="SAM" id="SignalP"/>
    </source>
</evidence>
<name>A0A6N2XAS1_9BACE</name>
<evidence type="ECO:0008006" key="3">
    <source>
        <dbReference type="Google" id="ProtNLM"/>
    </source>
</evidence>
<dbReference type="EMBL" id="CACRSU010000048">
    <property type="protein sequence ID" value="VYT50896.1"/>
    <property type="molecule type" value="Genomic_DNA"/>
</dbReference>
<sequence>MLKRTFVVVLLMGMLSIMKIFAQANHDLVFQAYQTGNLSFTTKVIQPRPASFGIGIGSMDNSVTMDALFITDDNCAVINVQVSCPKVTSTSKLKITDGYTCEYLIPFSGTNANYYGKIPLSSGSSTRILVTVTP</sequence>
<organism evidence="2">
    <name type="scientific">Bacteroides intestinalis</name>
    <dbReference type="NCBI Taxonomy" id="329854"/>
    <lineage>
        <taxon>Bacteria</taxon>
        <taxon>Pseudomonadati</taxon>
        <taxon>Bacteroidota</taxon>
        <taxon>Bacteroidia</taxon>
        <taxon>Bacteroidales</taxon>
        <taxon>Bacteroidaceae</taxon>
        <taxon>Bacteroides</taxon>
    </lineage>
</organism>
<feature type="chain" id="PRO_5027084598" description="DUF3244 domain-containing protein" evidence="1">
    <location>
        <begin position="23"/>
        <end position="134"/>
    </location>
</feature>
<gene>
    <name evidence="2" type="ORF">BILFYP9_04455</name>
</gene>
<evidence type="ECO:0000313" key="2">
    <source>
        <dbReference type="EMBL" id="VYT50896.1"/>
    </source>
</evidence>
<dbReference type="AlphaFoldDB" id="A0A6N2XAS1"/>
<reference evidence="2" key="1">
    <citation type="submission" date="2019-11" db="EMBL/GenBank/DDBJ databases">
        <authorList>
            <person name="Feng L."/>
        </authorList>
    </citation>
    <scope>NUCLEOTIDE SEQUENCE</scope>
    <source>
        <strain evidence="2">BintestinalisLFYP9</strain>
    </source>
</reference>
<proteinExistence type="predicted"/>
<accession>A0A6N2XAS1</accession>